<comment type="caution">
    <text evidence="2">The sequence shown here is derived from an EMBL/GenBank/DDBJ whole genome shotgun (WGS) entry which is preliminary data.</text>
</comment>
<name>A0A7J6M8R2_PEROL</name>
<feature type="region of interest" description="Disordered" evidence="1">
    <location>
        <begin position="310"/>
        <end position="346"/>
    </location>
</feature>
<dbReference type="AlphaFoldDB" id="A0A7J6M8R2"/>
<organism evidence="2 4">
    <name type="scientific">Perkinsus olseni</name>
    <name type="common">Perkinsus atlanticus</name>
    <dbReference type="NCBI Taxonomy" id="32597"/>
    <lineage>
        <taxon>Eukaryota</taxon>
        <taxon>Sar</taxon>
        <taxon>Alveolata</taxon>
        <taxon>Perkinsozoa</taxon>
        <taxon>Perkinsea</taxon>
        <taxon>Perkinsida</taxon>
        <taxon>Perkinsidae</taxon>
        <taxon>Perkinsus</taxon>
    </lineage>
</organism>
<accession>A0A7J6M8R2</accession>
<sequence length="382" mass="43091">MSNSGKAICPYHSQLLALSQMVISPRFVAAILFVLVPRNDGTMVSFSSQEWVLPVDDICNMFSRGVNKFYLEGATLLPDGSIYSEVKDVTKVNEIADCAKKYGTRMSLLLWTDDYPFDECSPGKLNFTAFKHQLQSYITQYDVDEFLGGAFRLALVEVYKESQRIFDRRTIDVPFAYKVVDRLLNYGVPAQQIELSVDTDGFDELTLQPVPYFALIEEGAPLFSNGSFEGYIYQSQKQVYEKTYLIKEKGLPGPLERLSVGPEEMANDGMSFSALMVHRSFAGAERWPFEDNKDELSAAPLGSGRGLANRKYKKIEAGPRGANDRRQAEEKLSEGGPFSPLGHLQEGDTDRLMKTIDWDWDSDTYKCEKIHRFLAFNAPTIM</sequence>
<evidence type="ECO:0000313" key="4">
    <source>
        <dbReference type="Proteomes" id="UP000570595"/>
    </source>
</evidence>
<dbReference type="Proteomes" id="UP000570595">
    <property type="component" value="Unassembled WGS sequence"/>
</dbReference>
<evidence type="ECO:0000313" key="3">
    <source>
        <dbReference type="EMBL" id="KAF4673578.1"/>
    </source>
</evidence>
<evidence type="ECO:0000313" key="5">
    <source>
        <dbReference type="Proteomes" id="UP000572268"/>
    </source>
</evidence>
<feature type="compositionally biased region" description="Basic and acidic residues" evidence="1">
    <location>
        <begin position="314"/>
        <end position="333"/>
    </location>
</feature>
<evidence type="ECO:0000256" key="1">
    <source>
        <dbReference type="SAM" id="MobiDB-lite"/>
    </source>
</evidence>
<dbReference type="Proteomes" id="UP000572268">
    <property type="component" value="Unassembled WGS sequence"/>
</dbReference>
<dbReference type="EMBL" id="JABAHT010000045">
    <property type="protein sequence ID" value="KAF4667962.1"/>
    <property type="molecule type" value="Genomic_DNA"/>
</dbReference>
<evidence type="ECO:0000313" key="2">
    <source>
        <dbReference type="EMBL" id="KAF4667962.1"/>
    </source>
</evidence>
<reference evidence="4 5" key="1">
    <citation type="submission" date="2020-04" db="EMBL/GenBank/DDBJ databases">
        <title>Perkinsus olseni comparative genomics.</title>
        <authorList>
            <person name="Bogema D.R."/>
        </authorList>
    </citation>
    <scope>NUCLEOTIDE SEQUENCE [LARGE SCALE GENOMIC DNA]</scope>
    <source>
        <strain evidence="2">ATCC PRA-179</strain>
        <strain evidence="3">ATCC PRA-31</strain>
    </source>
</reference>
<proteinExistence type="predicted"/>
<protein>
    <submittedName>
        <fullName evidence="2">Uncharacterized protein</fullName>
    </submittedName>
</protein>
<dbReference type="EMBL" id="JABANN010000047">
    <property type="protein sequence ID" value="KAF4673578.1"/>
    <property type="molecule type" value="Genomic_DNA"/>
</dbReference>
<gene>
    <name evidence="3" type="ORF">FOL46_006926</name>
    <name evidence="2" type="ORF">FOZ61_007414</name>
</gene>